<dbReference type="AlphaFoldDB" id="A0A6A6DP57"/>
<sequence length="152" mass="16507">MTKDALMDRCKNGFRGCPGHENKALSPSKNNVEDKTGSCLIRLNNLLEALAKSKCVSHDIMCDNWKIELFVNATLASLETNNKELNNNKAKKIPSSPGQDLTSHDDAEYALIPGNAADGMATAPGGGRPRKNQLHLYQAAPVLRNTEYQGLA</sequence>
<keyword evidence="3" id="KW-1185">Reference proteome</keyword>
<organism evidence="2 3">
    <name type="scientific">Zopfia rhizophila CBS 207.26</name>
    <dbReference type="NCBI Taxonomy" id="1314779"/>
    <lineage>
        <taxon>Eukaryota</taxon>
        <taxon>Fungi</taxon>
        <taxon>Dikarya</taxon>
        <taxon>Ascomycota</taxon>
        <taxon>Pezizomycotina</taxon>
        <taxon>Dothideomycetes</taxon>
        <taxon>Dothideomycetes incertae sedis</taxon>
        <taxon>Zopfiaceae</taxon>
        <taxon>Zopfia</taxon>
    </lineage>
</organism>
<name>A0A6A6DP57_9PEZI</name>
<evidence type="ECO:0000313" key="2">
    <source>
        <dbReference type="EMBL" id="KAF2179989.1"/>
    </source>
</evidence>
<evidence type="ECO:0000313" key="3">
    <source>
        <dbReference type="Proteomes" id="UP000800200"/>
    </source>
</evidence>
<protein>
    <submittedName>
        <fullName evidence="2">Uncharacterized protein</fullName>
    </submittedName>
</protein>
<reference evidence="2" key="1">
    <citation type="journal article" date="2020" name="Stud. Mycol.">
        <title>101 Dothideomycetes genomes: a test case for predicting lifestyles and emergence of pathogens.</title>
        <authorList>
            <person name="Haridas S."/>
            <person name="Albert R."/>
            <person name="Binder M."/>
            <person name="Bloem J."/>
            <person name="Labutti K."/>
            <person name="Salamov A."/>
            <person name="Andreopoulos B."/>
            <person name="Baker S."/>
            <person name="Barry K."/>
            <person name="Bills G."/>
            <person name="Bluhm B."/>
            <person name="Cannon C."/>
            <person name="Castanera R."/>
            <person name="Culley D."/>
            <person name="Daum C."/>
            <person name="Ezra D."/>
            <person name="Gonzalez J."/>
            <person name="Henrissat B."/>
            <person name="Kuo A."/>
            <person name="Liang C."/>
            <person name="Lipzen A."/>
            <person name="Lutzoni F."/>
            <person name="Magnuson J."/>
            <person name="Mondo S."/>
            <person name="Nolan M."/>
            <person name="Ohm R."/>
            <person name="Pangilinan J."/>
            <person name="Park H.-J."/>
            <person name="Ramirez L."/>
            <person name="Alfaro M."/>
            <person name="Sun H."/>
            <person name="Tritt A."/>
            <person name="Yoshinaga Y."/>
            <person name="Zwiers L.-H."/>
            <person name="Turgeon B."/>
            <person name="Goodwin S."/>
            <person name="Spatafora J."/>
            <person name="Crous P."/>
            <person name="Grigoriev I."/>
        </authorList>
    </citation>
    <scope>NUCLEOTIDE SEQUENCE</scope>
    <source>
        <strain evidence="2">CBS 207.26</strain>
    </source>
</reference>
<dbReference type="EMBL" id="ML994660">
    <property type="protein sequence ID" value="KAF2179989.1"/>
    <property type="molecule type" value="Genomic_DNA"/>
</dbReference>
<evidence type="ECO:0000256" key="1">
    <source>
        <dbReference type="SAM" id="MobiDB-lite"/>
    </source>
</evidence>
<feature type="region of interest" description="Disordered" evidence="1">
    <location>
        <begin position="85"/>
        <end position="105"/>
    </location>
</feature>
<dbReference type="OrthoDB" id="3801063at2759"/>
<proteinExistence type="predicted"/>
<dbReference type="Proteomes" id="UP000800200">
    <property type="component" value="Unassembled WGS sequence"/>
</dbReference>
<gene>
    <name evidence="2" type="ORF">K469DRAFT_693474</name>
</gene>
<accession>A0A6A6DP57</accession>